<name>A0A4V3FFH6_9BACT</name>
<sequence length="151" mass="15999">MNTEPPPFGDPTNINRENAAAVKKGVAVGCGGCLAVILLAIGFVASIFFIVMLFMRGADASVESLKRAQNSPQMKEALGEPIQMGWWVMGSFNSTAEEGQANLTIPVSGPRGSASIQTEATKEKGTWNYTRMTAELPTGTTVDLLQPLPSP</sequence>
<dbReference type="PANTHER" id="PTHR35114">
    <property type="entry name" value="CYTOCHROME OXIDASE COMPLEX ASSEMBLY PROTEIN"/>
    <property type="match status" value="1"/>
</dbReference>
<dbReference type="EMBL" id="SOCA01000003">
    <property type="protein sequence ID" value="TDU70853.1"/>
    <property type="molecule type" value="Genomic_DNA"/>
</dbReference>
<feature type="transmembrane region" description="Helical" evidence="1">
    <location>
        <begin position="26"/>
        <end position="54"/>
    </location>
</feature>
<evidence type="ECO:0000313" key="2">
    <source>
        <dbReference type="EMBL" id="TDU70853.1"/>
    </source>
</evidence>
<dbReference type="PANTHER" id="PTHR35114:SF1">
    <property type="entry name" value="CYTOCHROME OXIDASE COMPLEX ASSEMBLY PROTEIN"/>
    <property type="match status" value="1"/>
</dbReference>
<evidence type="ECO:0000313" key="3">
    <source>
        <dbReference type="Proteomes" id="UP000295662"/>
    </source>
</evidence>
<gene>
    <name evidence="2" type="ORF">EI77_01971</name>
</gene>
<keyword evidence="1" id="KW-1133">Transmembrane helix</keyword>
<evidence type="ECO:0000256" key="1">
    <source>
        <dbReference type="SAM" id="Phobius"/>
    </source>
</evidence>
<keyword evidence="1" id="KW-0812">Transmembrane</keyword>
<dbReference type="InterPro" id="IPR014807">
    <property type="entry name" value="Coa1"/>
</dbReference>
<comment type="caution">
    <text evidence="2">The sequence shown here is derived from an EMBL/GenBank/DDBJ whole genome shotgun (WGS) entry which is preliminary data.</text>
</comment>
<dbReference type="RefSeq" id="WP_133795061.1">
    <property type="nucleotide sequence ID" value="NZ_SOCA01000003.1"/>
</dbReference>
<accession>A0A4V3FFH6</accession>
<dbReference type="OrthoDB" id="199146at2"/>
<dbReference type="Pfam" id="PF08695">
    <property type="entry name" value="Coa1"/>
    <property type="match status" value="1"/>
</dbReference>
<reference evidence="2 3" key="1">
    <citation type="submission" date="2019-03" db="EMBL/GenBank/DDBJ databases">
        <title>Genomic Encyclopedia of Archaeal and Bacterial Type Strains, Phase II (KMG-II): from individual species to whole genera.</title>
        <authorList>
            <person name="Goeker M."/>
        </authorList>
    </citation>
    <scope>NUCLEOTIDE SEQUENCE [LARGE SCALE GENOMIC DNA]</scope>
    <source>
        <strain evidence="2 3">ATCC 25309</strain>
    </source>
</reference>
<dbReference type="Proteomes" id="UP000295662">
    <property type="component" value="Unassembled WGS sequence"/>
</dbReference>
<proteinExistence type="predicted"/>
<keyword evidence="1" id="KW-0472">Membrane</keyword>
<protein>
    <submittedName>
        <fullName evidence="2">Cytochrome oxidase complex assembly protein 1</fullName>
    </submittedName>
</protein>
<dbReference type="AlphaFoldDB" id="A0A4V3FFH6"/>
<keyword evidence="3" id="KW-1185">Reference proteome</keyword>
<organism evidence="2 3">
    <name type="scientific">Prosthecobacter fusiformis</name>
    <dbReference type="NCBI Taxonomy" id="48464"/>
    <lineage>
        <taxon>Bacteria</taxon>
        <taxon>Pseudomonadati</taxon>
        <taxon>Verrucomicrobiota</taxon>
        <taxon>Verrucomicrobiia</taxon>
        <taxon>Verrucomicrobiales</taxon>
        <taxon>Verrucomicrobiaceae</taxon>
        <taxon>Prosthecobacter</taxon>
    </lineage>
</organism>